<reference evidence="2" key="1">
    <citation type="submission" date="2017-07" db="EMBL/GenBank/DDBJ databases">
        <title>Taro Niue Genome Assembly and Annotation.</title>
        <authorList>
            <person name="Atibalentja N."/>
            <person name="Keating K."/>
            <person name="Fields C.J."/>
        </authorList>
    </citation>
    <scope>NUCLEOTIDE SEQUENCE</scope>
    <source>
        <strain evidence="2">Niue_2</strain>
        <tissue evidence="2">Leaf</tissue>
    </source>
</reference>
<proteinExistence type="predicted"/>
<evidence type="ECO:0000313" key="3">
    <source>
        <dbReference type="Proteomes" id="UP000652761"/>
    </source>
</evidence>
<feature type="transmembrane region" description="Helical" evidence="1">
    <location>
        <begin position="32"/>
        <end position="56"/>
    </location>
</feature>
<protein>
    <submittedName>
        <fullName evidence="2">Uncharacterized protein</fullName>
    </submittedName>
</protein>
<dbReference type="AlphaFoldDB" id="A0A843WS12"/>
<keyword evidence="1" id="KW-0472">Membrane</keyword>
<keyword evidence="3" id="KW-1185">Reference proteome</keyword>
<gene>
    <name evidence="2" type="ORF">Taro_039614</name>
</gene>
<keyword evidence="1" id="KW-0812">Transmembrane</keyword>
<comment type="caution">
    <text evidence="2">The sequence shown here is derived from an EMBL/GenBank/DDBJ whole genome shotgun (WGS) entry which is preliminary data.</text>
</comment>
<name>A0A843WS12_COLES</name>
<dbReference type="Proteomes" id="UP000652761">
    <property type="component" value="Unassembled WGS sequence"/>
</dbReference>
<dbReference type="EMBL" id="NMUH01003711">
    <property type="protein sequence ID" value="MQM06784.1"/>
    <property type="molecule type" value="Genomic_DNA"/>
</dbReference>
<organism evidence="2 3">
    <name type="scientific">Colocasia esculenta</name>
    <name type="common">Wild taro</name>
    <name type="synonym">Arum esculentum</name>
    <dbReference type="NCBI Taxonomy" id="4460"/>
    <lineage>
        <taxon>Eukaryota</taxon>
        <taxon>Viridiplantae</taxon>
        <taxon>Streptophyta</taxon>
        <taxon>Embryophyta</taxon>
        <taxon>Tracheophyta</taxon>
        <taxon>Spermatophyta</taxon>
        <taxon>Magnoliopsida</taxon>
        <taxon>Liliopsida</taxon>
        <taxon>Araceae</taxon>
        <taxon>Aroideae</taxon>
        <taxon>Colocasieae</taxon>
        <taxon>Colocasia</taxon>
    </lineage>
</organism>
<feature type="transmembrane region" description="Helical" evidence="1">
    <location>
        <begin position="63"/>
        <end position="85"/>
    </location>
</feature>
<keyword evidence="1" id="KW-1133">Transmembrane helix</keyword>
<evidence type="ECO:0000256" key="1">
    <source>
        <dbReference type="SAM" id="Phobius"/>
    </source>
</evidence>
<sequence>MFVIEGPLSFWWWMVDDREVVELAGGLERADVVAWGCGLCLGHSPTAAAAIVAAVADIVVGRVGIVAVVAVTAAAAVASAVVVVASDPVGPLESGLIFSSLPSQFGFAHEDHISLSRN</sequence>
<accession>A0A843WS12</accession>
<evidence type="ECO:0000313" key="2">
    <source>
        <dbReference type="EMBL" id="MQM06784.1"/>
    </source>
</evidence>